<sequence length="168" mass="18301">MTDDVVSEVATLKAPAATLFRILADPTTHAAIDGTGWVRESLDARQLTDEGQIFRMAMYHDNHPVGSYEMANQVTVFDPPHAIAWRPGQDIAGDGNIEFGGWIWRYDLMPLGPSETQVTLTYDWSAVPAALREHIQFPPFALDHLKNSLSNLGVLAGDAAAVSGRTPS</sequence>
<evidence type="ECO:0000313" key="2">
    <source>
        <dbReference type="Proteomes" id="UP000193487"/>
    </source>
</evidence>
<gene>
    <name evidence="1" type="ORF">AWC14_02880</name>
</gene>
<proteinExistence type="predicted"/>
<name>A0A1X1Y0Y0_9MYCO</name>
<dbReference type="SUPFAM" id="SSF55961">
    <property type="entry name" value="Bet v1-like"/>
    <property type="match status" value="1"/>
</dbReference>
<keyword evidence="2" id="KW-1185">Reference proteome</keyword>
<reference evidence="1 2" key="1">
    <citation type="submission" date="2016-01" db="EMBL/GenBank/DDBJ databases">
        <title>The new phylogeny of the genus Mycobacterium.</title>
        <authorList>
            <person name="Tarcisio F."/>
            <person name="Conor M."/>
            <person name="Antonella G."/>
            <person name="Elisabetta G."/>
            <person name="Giulia F.S."/>
            <person name="Sara T."/>
            <person name="Anna F."/>
            <person name="Clotilde B."/>
            <person name="Roberto B."/>
            <person name="Veronica D.S."/>
            <person name="Fabio R."/>
            <person name="Monica P."/>
            <person name="Olivier J."/>
            <person name="Enrico T."/>
            <person name="Nicola S."/>
        </authorList>
    </citation>
    <scope>NUCLEOTIDE SEQUENCE [LARGE SCALE GENOMIC DNA]</scope>
    <source>
        <strain evidence="1 2">DSM 45166</strain>
    </source>
</reference>
<organism evidence="1 2">
    <name type="scientific">Mycobacterium kyorinense</name>
    <dbReference type="NCBI Taxonomy" id="487514"/>
    <lineage>
        <taxon>Bacteria</taxon>
        <taxon>Bacillati</taxon>
        <taxon>Actinomycetota</taxon>
        <taxon>Actinomycetes</taxon>
        <taxon>Mycobacteriales</taxon>
        <taxon>Mycobacteriaceae</taxon>
        <taxon>Mycobacterium</taxon>
    </lineage>
</organism>
<dbReference type="Proteomes" id="UP000193487">
    <property type="component" value="Unassembled WGS sequence"/>
</dbReference>
<dbReference type="InterPro" id="IPR023393">
    <property type="entry name" value="START-like_dom_sf"/>
</dbReference>
<dbReference type="OrthoDB" id="6624781at2"/>
<comment type="caution">
    <text evidence="1">The sequence shown here is derived from an EMBL/GenBank/DDBJ whole genome shotgun (WGS) entry which is preliminary data.</text>
</comment>
<evidence type="ECO:0000313" key="1">
    <source>
        <dbReference type="EMBL" id="ORW04654.1"/>
    </source>
</evidence>
<protein>
    <submittedName>
        <fullName evidence="1">Polyketide cyclase</fullName>
    </submittedName>
</protein>
<dbReference type="STRING" id="487514.A5707_13140"/>
<dbReference type="Gene3D" id="3.30.530.20">
    <property type="match status" value="1"/>
</dbReference>
<accession>A0A1X1Y0Y0</accession>
<dbReference type="EMBL" id="LQPE01000102">
    <property type="protein sequence ID" value="ORW04654.1"/>
    <property type="molecule type" value="Genomic_DNA"/>
</dbReference>
<dbReference type="AlphaFoldDB" id="A0A1X1Y0Y0"/>
<dbReference type="RefSeq" id="WP_045378871.1">
    <property type="nucleotide sequence ID" value="NZ_BBKA01000053.1"/>
</dbReference>